<name>A0A2K9NPS7_BACTC</name>
<comment type="similarity">
    <text evidence="1">To bacterial alkanal monooxygenase alpha and beta chains.</text>
</comment>
<dbReference type="OrthoDB" id="5289127at2"/>
<organism evidence="4 5">
    <name type="scientific">Bacteriovorax stolpii</name>
    <name type="common">Bdellovibrio stolpii</name>
    <dbReference type="NCBI Taxonomy" id="960"/>
    <lineage>
        <taxon>Bacteria</taxon>
        <taxon>Pseudomonadati</taxon>
        <taxon>Bdellovibrionota</taxon>
        <taxon>Bacteriovoracia</taxon>
        <taxon>Bacteriovoracales</taxon>
        <taxon>Bacteriovoracaceae</taxon>
        <taxon>Bacteriovorax</taxon>
    </lineage>
</organism>
<reference evidence="4 5" key="1">
    <citation type="submission" date="2018-01" db="EMBL/GenBank/DDBJ databases">
        <title>Complete genome sequence of Bacteriovorax stolpii DSM12778.</title>
        <authorList>
            <person name="Tang B."/>
            <person name="Chang J."/>
        </authorList>
    </citation>
    <scope>NUCLEOTIDE SEQUENCE [LARGE SCALE GENOMIC DNA]</scope>
    <source>
        <strain evidence="4 5">DSM 12778</strain>
    </source>
</reference>
<keyword evidence="5" id="KW-1185">Reference proteome</keyword>
<gene>
    <name evidence="4" type="ORF">C0V70_05125</name>
</gene>
<dbReference type="Proteomes" id="UP000235584">
    <property type="component" value="Chromosome"/>
</dbReference>
<feature type="domain" description="Luciferase-like" evidence="3">
    <location>
        <begin position="11"/>
        <end position="246"/>
    </location>
</feature>
<dbReference type="PANTHER" id="PTHR30137:SF6">
    <property type="entry name" value="LUCIFERASE-LIKE MONOOXYGENASE"/>
    <property type="match status" value="1"/>
</dbReference>
<dbReference type="Pfam" id="PF00296">
    <property type="entry name" value="Bac_luciferase"/>
    <property type="match status" value="1"/>
</dbReference>
<dbReference type="RefSeq" id="WP_102242797.1">
    <property type="nucleotide sequence ID" value="NZ_CP025704.1"/>
</dbReference>
<dbReference type="SUPFAM" id="SSF51679">
    <property type="entry name" value="Bacterial luciferase-like"/>
    <property type="match status" value="1"/>
</dbReference>
<evidence type="ECO:0000256" key="1">
    <source>
        <dbReference type="ARBA" id="ARBA00007789"/>
    </source>
</evidence>
<dbReference type="GO" id="GO:0016705">
    <property type="term" value="F:oxidoreductase activity, acting on paired donors, with incorporation or reduction of molecular oxygen"/>
    <property type="evidence" value="ECO:0007669"/>
    <property type="project" value="InterPro"/>
</dbReference>
<sequence length="331" mass="36686">MKTTPKKVKYSVLDLAPIAEGYTAADAFNNSVSLAQHAESLGYNRFWLAEHHNMDGIASSATSILIGHIAGKTKSIRVGSGGVMLPNHASLIIAEQFGTLETLYPGRIDLGLGRAPGSDQATMRAIRRDLMSDRFPEQVQELFQYFSDNQEGARVIANPGRGLKIPVWLLGSSLYSAELAGRLGLPYSFASHFAPDLMMEALHVYREFFTPSIYLKEPYCMIGVQVVGASTDEEAEFLSTTVYQRFLALIRGQSLKMKPPVKSMDGLWNTHEEQYVKAKLHTSVRGGPEKVKAQLLHLAEFTGVDELMIVSDLYKHEDRLRSFTMAAEALR</sequence>
<accession>A0A2K9NPS7</accession>
<dbReference type="NCBIfam" id="TIGR03558">
    <property type="entry name" value="oxido_grp_1"/>
    <property type="match status" value="1"/>
</dbReference>
<dbReference type="PANTHER" id="PTHR30137">
    <property type="entry name" value="LUCIFERASE-LIKE MONOOXYGENASE"/>
    <property type="match status" value="1"/>
</dbReference>
<dbReference type="AlphaFoldDB" id="A0A2K9NPS7"/>
<dbReference type="EMBL" id="CP025704">
    <property type="protein sequence ID" value="AUN97502.1"/>
    <property type="molecule type" value="Genomic_DNA"/>
</dbReference>
<proteinExistence type="predicted"/>
<evidence type="ECO:0000259" key="3">
    <source>
        <dbReference type="Pfam" id="PF00296"/>
    </source>
</evidence>
<evidence type="ECO:0000313" key="5">
    <source>
        <dbReference type="Proteomes" id="UP000235584"/>
    </source>
</evidence>
<dbReference type="InterPro" id="IPR036661">
    <property type="entry name" value="Luciferase-like_sf"/>
</dbReference>
<dbReference type="FunFam" id="3.20.20.30:FF:000002">
    <property type="entry name" value="LLM class flavin-dependent oxidoreductase"/>
    <property type="match status" value="1"/>
</dbReference>
<dbReference type="GO" id="GO:0005829">
    <property type="term" value="C:cytosol"/>
    <property type="evidence" value="ECO:0007669"/>
    <property type="project" value="TreeGrafter"/>
</dbReference>
<dbReference type="KEGG" id="bsto:C0V70_05125"/>
<evidence type="ECO:0000313" key="4">
    <source>
        <dbReference type="EMBL" id="AUN97502.1"/>
    </source>
</evidence>
<dbReference type="InterPro" id="IPR050766">
    <property type="entry name" value="Bact_Lucif_Oxidored"/>
</dbReference>
<protein>
    <recommendedName>
        <fullName evidence="2">Luciferase-like monooxygenase</fullName>
    </recommendedName>
</protein>
<dbReference type="InterPro" id="IPR019949">
    <property type="entry name" value="CmoO-like"/>
</dbReference>
<dbReference type="Gene3D" id="3.20.20.30">
    <property type="entry name" value="Luciferase-like domain"/>
    <property type="match status" value="1"/>
</dbReference>
<dbReference type="InterPro" id="IPR011251">
    <property type="entry name" value="Luciferase-like_dom"/>
</dbReference>
<evidence type="ECO:0000256" key="2">
    <source>
        <dbReference type="ARBA" id="ARBA00074555"/>
    </source>
</evidence>